<dbReference type="InterPro" id="IPR003697">
    <property type="entry name" value="Maf-like"/>
</dbReference>
<dbReference type="PANTHER" id="PTHR43213:SF5">
    <property type="entry name" value="BIFUNCTIONAL DTTP_UTP PYROPHOSPHATASE_METHYLTRANSFERASE PROTEIN-RELATED"/>
    <property type="match status" value="1"/>
</dbReference>
<comment type="cofactor">
    <cofactor evidence="1">
        <name>a divalent metal cation</name>
        <dbReference type="ChEBI" id="CHEBI:60240"/>
    </cofactor>
</comment>
<gene>
    <name evidence="3" type="primary">yhdE</name>
    <name evidence="3" type="ORF">CI610_01043</name>
</gene>
<dbReference type="PANTHER" id="PTHR43213">
    <property type="entry name" value="BIFUNCTIONAL DTTP/UTP PYROPHOSPHATASE/METHYLTRANSFERASE PROTEIN-RELATED"/>
    <property type="match status" value="1"/>
</dbReference>
<dbReference type="PIRSF" id="PIRSF006305">
    <property type="entry name" value="Maf"/>
    <property type="match status" value="1"/>
</dbReference>
<comment type="caution">
    <text evidence="3">The sequence shown here is derived from an EMBL/GenBank/DDBJ whole genome shotgun (WGS) entry which is preliminary data.</text>
</comment>
<protein>
    <submittedName>
        <fullName evidence="3">Maf-like protein YhdE</fullName>
    </submittedName>
</protein>
<accession>A0A2H9T9P6</accession>
<dbReference type="GO" id="GO:0047429">
    <property type="term" value="F:nucleoside triphosphate diphosphatase activity"/>
    <property type="evidence" value="ECO:0007669"/>
    <property type="project" value="InterPro"/>
</dbReference>
<dbReference type="CDD" id="cd00555">
    <property type="entry name" value="Maf"/>
    <property type="match status" value="1"/>
</dbReference>
<dbReference type="InterPro" id="IPR029001">
    <property type="entry name" value="ITPase-like_fam"/>
</dbReference>
<evidence type="ECO:0000256" key="2">
    <source>
        <dbReference type="ARBA" id="ARBA00022801"/>
    </source>
</evidence>
<dbReference type="Gene3D" id="3.90.950.10">
    <property type="match status" value="1"/>
</dbReference>
<dbReference type="HAMAP" id="MF_00528">
    <property type="entry name" value="Maf"/>
    <property type="match status" value="1"/>
</dbReference>
<organism evidence="3">
    <name type="scientific">invertebrate metagenome</name>
    <dbReference type="NCBI Taxonomy" id="1711999"/>
    <lineage>
        <taxon>unclassified sequences</taxon>
        <taxon>metagenomes</taxon>
        <taxon>organismal metagenomes</taxon>
    </lineage>
</organism>
<evidence type="ECO:0000256" key="1">
    <source>
        <dbReference type="ARBA" id="ARBA00001968"/>
    </source>
</evidence>
<dbReference type="NCBIfam" id="TIGR00172">
    <property type="entry name" value="maf"/>
    <property type="match status" value="1"/>
</dbReference>
<dbReference type="SUPFAM" id="SSF52972">
    <property type="entry name" value="ITPase-like"/>
    <property type="match status" value="1"/>
</dbReference>
<proteinExistence type="inferred from homology"/>
<name>A0A2H9T9P6_9ZZZZ</name>
<sequence>MAVHRSYITVRPLHMPGCLNCYIYNAMIYLASQSPRRRSLLKQAGIAFTIIPGAVNEIPMTHESAKEYVNRMSREKAINGWESVKTKNLPYYPLLAADTIVTLHGSIMGKPGNEEQARKMLKTLSGQDHQVMTAITITNGTQTRSIQVTSLVKMAALTENEISAYLQTQESFDKAGAYAIQGKGALLIESIEGSYSNIVGLPLRETAQLLSAFS</sequence>
<reference evidence="3" key="1">
    <citation type="journal article" date="2017" name="Appl. Environ. Microbiol.">
        <title>Molecular characterization of an Endozoicomonas-like organism causing infection in king scallop Pecten maximus L.</title>
        <authorList>
            <person name="Cano I."/>
            <person name="van Aerle R."/>
            <person name="Ross S."/>
            <person name="Verner-Jeffreys D.W."/>
            <person name="Paley R.K."/>
            <person name="Rimmer G."/>
            <person name="Ryder D."/>
            <person name="Hooper P."/>
            <person name="Stone D."/>
            <person name="Feist S.W."/>
        </authorList>
    </citation>
    <scope>NUCLEOTIDE SEQUENCE</scope>
</reference>
<dbReference type="Pfam" id="PF02545">
    <property type="entry name" value="Maf"/>
    <property type="match status" value="1"/>
</dbReference>
<dbReference type="AlphaFoldDB" id="A0A2H9T9P6"/>
<evidence type="ECO:0000313" key="3">
    <source>
        <dbReference type="EMBL" id="PJE79981.1"/>
    </source>
</evidence>
<keyword evidence="2" id="KW-0378">Hydrolase</keyword>
<dbReference type="EMBL" id="NSIT01000038">
    <property type="protein sequence ID" value="PJE79981.1"/>
    <property type="molecule type" value="Genomic_DNA"/>
</dbReference>